<gene>
    <name evidence="2" type="ORF">METBIDRAFT_39485</name>
</gene>
<organism evidence="2 3">
    <name type="scientific">Metschnikowia bicuspidata var. bicuspidata NRRL YB-4993</name>
    <dbReference type="NCBI Taxonomy" id="869754"/>
    <lineage>
        <taxon>Eukaryota</taxon>
        <taxon>Fungi</taxon>
        <taxon>Dikarya</taxon>
        <taxon>Ascomycota</taxon>
        <taxon>Saccharomycotina</taxon>
        <taxon>Pichiomycetes</taxon>
        <taxon>Metschnikowiaceae</taxon>
        <taxon>Metschnikowia</taxon>
    </lineage>
</organism>
<protein>
    <submittedName>
        <fullName evidence="2">Uncharacterized protein</fullName>
    </submittedName>
</protein>
<feature type="compositionally biased region" description="Basic and acidic residues" evidence="1">
    <location>
        <begin position="403"/>
        <end position="414"/>
    </location>
</feature>
<keyword evidence="3" id="KW-1185">Reference proteome</keyword>
<proteinExistence type="predicted"/>
<name>A0A1A0HE42_9ASCO</name>
<evidence type="ECO:0000313" key="2">
    <source>
        <dbReference type="EMBL" id="OBA22255.1"/>
    </source>
</evidence>
<accession>A0A1A0HE42</accession>
<dbReference type="AlphaFoldDB" id="A0A1A0HE42"/>
<feature type="compositionally biased region" description="Basic residues" evidence="1">
    <location>
        <begin position="567"/>
        <end position="577"/>
    </location>
</feature>
<sequence length="990" mass="111590">MVESPLEIKNIHQARDTSAKAIQFQKDHQKDWVHGIPSTRSLITYTSLSSSERGSGNEAYLVPGLTFSDIGLTENTRHSSLDPTNDPDIQDPLDKTGGTLQSDDFESPFSGLLHVPSFSFTRPENVKPHTDVSQYIHQSHFEVGEVTYFFGGLQSDPLRALKNLGIPRSTDPSLISVHFPCDMPPYVNKEVLMSPFIVRNPCFFLFNPTRSTVHDYSKPCSDDFEPGHVCDMKGTQISDFQVFFCGGFKIDVEKVEFSKSVGRWIIEKSISTNDDAFILDVRKLSFTKISLITRLELKYSGRIGAAICSNFSTERPGHKASQFGSHPQSLTDSNYCTSGCNSTRFDSQQTASLSFPLSPFSLVSFAQPNVSHSYEEQKLDCQTSADSFSSRYSTTPQMSFDTKSFEESSHHKMSGESSFAGHTTSPVTHSDMIDDESDVLQKRDSGESSITSHKALNITDDTQLDSRHVRLDLKQEHKLPDALLSSSYRVPSMIAKSSRFFHRSLSKQSSKVNHQNVHRSSTHAKQHRIMAPLTTHDINSATKPESFKSPITAADKNDMDHIDSCRSSKHKSKHQHHMNGNGNLKGKKPARATDTLLLSDEHTDNSHKAKKDKFIIFNPEMQKNDQKPGISSICVYLFGGFFLEVKSDGRRGFTATNELLKLELILNDNQASDFHREALIDTIHPRNDTIPGPRGYFAHILTSANLSNEVCNIFGPERRTQLNYDQIDPSMPVNNSDAFSDSDGSIQTDELDLSCERDDSIHLIIHGGVDSDHQVFGDCFYFNFDKECWVSLDTYAFDYYEIPKKPFEDEDSEKLQLDAQVENPKLVEAELRCCHHKAMVYWEGDKEYVAFVGGFNNDFLRHYDRVPYESLKFDVSRLAKLLVSSVNPNLLRIPVLNLRSQVWKFKRYFYDLTELAKPGFMELLKHDCMRNSNLAINGGGILIIGKQLTICHGLVQFVPQKASDFETIQRLLENSSILMGGHFHLTFPGM</sequence>
<feature type="compositionally biased region" description="Polar residues" evidence="1">
    <location>
        <begin position="415"/>
        <end position="428"/>
    </location>
</feature>
<dbReference type="Proteomes" id="UP000092555">
    <property type="component" value="Unassembled WGS sequence"/>
</dbReference>
<evidence type="ECO:0000256" key="1">
    <source>
        <dbReference type="SAM" id="MobiDB-lite"/>
    </source>
</evidence>
<dbReference type="EMBL" id="LXTC01000002">
    <property type="protein sequence ID" value="OBA22255.1"/>
    <property type="molecule type" value="Genomic_DNA"/>
</dbReference>
<dbReference type="STRING" id="869754.A0A1A0HE42"/>
<dbReference type="GeneID" id="30030122"/>
<feature type="region of interest" description="Disordered" evidence="1">
    <location>
        <begin position="507"/>
        <end position="526"/>
    </location>
</feature>
<feature type="region of interest" description="Disordered" evidence="1">
    <location>
        <begin position="563"/>
        <end position="589"/>
    </location>
</feature>
<feature type="region of interest" description="Disordered" evidence="1">
    <location>
        <begin position="399"/>
        <end position="431"/>
    </location>
</feature>
<reference evidence="2 3" key="1">
    <citation type="submission" date="2016-05" db="EMBL/GenBank/DDBJ databases">
        <title>Comparative genomics of biotechnologically important yeasts.</title>
        <authorList>
            <consortium name="DOE Joint Genome Institute"/>
            <person name="Riley R."/>
            <person name="Haridas S."/>
            <person name="Wolfe K.H."/>
            <person name="Lopes M.R."/>
            <person name="Hittinger C.T."/>
            <person name="Goker M."/>
            <person name="Salamov A."/>
            <person name="Wisecaver J."/>
            <person name="Long T.M."/>
            <person name="Aerts A.L."/>
            <person name="Barry K."/>
            <person name="Choi C."/>
            <person name="Clum A."/>
            <person name="Coughlan A.Y."/>
            <person name="Deshpande S."/>
            <person name="Douglass A.P."/>
            <person name="Hanson S.J."/>
            <person name="Klenk H.-P."/>
            <person name="LaButti K."/>
            <person name="Lapidus A."/>
            <person name="Lindquist E."/>
            <person name="Lipzen A."/>
            <person name="Meier-kolthoff J.P."/>
            <person name="Ohm R.A."/>
            <person name="Otillar R.P."/>
            <person name="Pangilinan J."/>
            <person name="Peng Y."/>
            <person name="Rokas A."/>
            <person name="Rosa C.A."/>
            <person name="Scheuner C."/>
            <person name="Sibirny A.A."/>
            <person name="Slot J.C."/>
            <person name="Stielow J.B."/>
            <person name="Sun H."/>
            <person name="Kurtzman C.P."/>
            <person name="Blackwell M."/>
            <person name="Grigoriev I.V."/>
            <person name="Jeffries T.W."/>
        </authorList>
    </citation>
    <scope>NUCLEOTIDE SEQUENCE [LARGE SCALE GENOMIC DNA]</scope>
    <source>
        <strain evidence="2 3">NRRL YB-4993</strain>
    </source>
</reference>
<evidence type="ECO:0000313" key="3">
    <source>
        <dbReference type="Proteomes" id="UP000092555"/>
    </source>
</evidence>
<comment type="caution">
    <text evidence="2">The sequence shown here is derived from an EMBL/GenBank/DDBJ whole genome shotgun (WGS) entry which is preliminary data.</text>
</comment>
<dbReference type="RefSeq" id="XP_018712751.1">
    <property type="nucleotide sequence ID" value="XM_018857146.1"/>
</dbReference>
<feature type="compositionally biased region" description="Basic residues" evidence="1">
    <location>
        <begin position="516"/>
        <end position="526"/>
    </location>
</feature>
<dbReference type="OrthoDB" id="10251809at2759"/>